<accession>A0A1F4SHD0</accession>
<proteinExistence type="predicted"/>
<gene>
    <name evidence="1" type="ORF">A2310_05835</name>
</gene>
<organism evidence="1 2">
    <name type="scientific">candidate division WOR-1 bacterium RIFOXYB2_FULL_37_13</name>
    <dbReference type="NCBI Taxonomy" id="1802579"/>
    <lineage>
        <taxon>Bacteria</taxon>
        <taxon>Bacillati</taxon>
        <taxon>Saganbacteria</taxon>
    </lineage>
</organism>
<sequence>MSVSNEIILKKLNKIEEMQKELLKDWELVEDFILELTSKNLKKDIRQGRKDYQNGKTHSYHSIRTLLGIA</sequence>
<dbReference type="STRING" id="1802579.A2310_05835"/>
<dbReference type="EMBL" id="MEUB01000058">
    <property type="protein sequence ID" value="OGC19856.1"/>
    <property type="molecule type" value="Genomic_DNA"/>
</dbReference>
<evidence type="ECO:0000313" key="1">
    <source>
        <dbReference type="EMBL" id="OGC19856.1"/>
    </source>
</evidence>
<protein>
    <submittedName>
        <fullName evidence="1">Uncharacterized protein</fullName>
    </submittedName>
</protein>
<dbReference type="AlphaFoldDB" id="A0A1F4SHD0"/>
<name>A0A1F4SHD0_UNCSA</name>
<dbReference type="Proteomes" id="UP000178417">
    <property type="component" value="Unassembled WGS sequence"/>
</dbReference>
<evidence type="ECO:0000313" key="2">
    <source>
        <dbReference type="Proteomes" id="UP000178417"/>
    </source>
</evidence>
<comment type="caution">
    <text evidence="1">The sequence shown here is derived from an EMBL/GenBank/DDBJ whole genome shotgun (WGS) entry which is preliminary data.</text>
</comment>
<reference evidence="1 2" key="1">
    <citation type="journal article" date="2016" name="Nat. Commun.">
        <title>Thousands of microbial genomes shed light on interconnected biogeochemical processes in an aquifer system.</title>
        <authorList>
            <person name="Anantharaman K."/>
            <person name="Brown C.T."/>
            <person name="Hug L.A."/>
            <person name="Sharon I."/>
            <person name="Castelle C.J."/>
            <person name="Probst A.J."/>
            <person name="Thomas B.C."/>
            <person name="Singh A."/>
            <person name="Wilkins M.J."/>
            <person name="Karaoz U."/>
            <person name="Brodie E.L."/>
            <person name="Williams K.H."/>
            <person name="Hubbard S.S."/>
            <person name="Banfield J.F."/>
        </authorList>
    </citation>
    <scope>NUCLEOTIDE SEQUENCE [LARGE SCALE GENOMIC DNA]</scope>
</reference>